<keyword evidence="13 14" id="KW-0456">Lyase</keyword>
<dbReference type="GO" id="GO:0035556">
    <property type="term" value="P:intracellular signal transduction"/>
    <property type="evidence" value="ECO:0007669"/>
    <property type="project" value="InterPro"/>
</dbReference>
<feature type="transmembrane region" description="Helical" evidence="16">
    <location>
        <begin position="865"/>
        <end position="884"/>
    </location>
</feature>
<evidence type="ECO:0000256" key="6">
    <source>
        <dbReference type="ARBA" id="ARBA00022723"/>
    </source>
</evidence>
<dbReference type="AlphaFoldDB" id="A0A151ZS29"/>
<keyword evidence="7" id="KW-0547">Nucleotide-binding</keyword>
<sequence>MSSLRSSFKTHSKEFKGGSSLTLTNSCYGSSYTAGSSPLQNTTSIPTFHSTPSQQSLTKSINPPLFEVMDNFQFIQPNTIRGRSDSVANTLNTHIDIENPQVWNDNPIILINQEDTFSNNKKNKNLFQKYSLRLPNKLENEYLDQHYRQQILLLRLTNLIGIIAVSYGFTKKAIFMLIAIRILCFNLFAFSIFLSFLKNKNFYRKSYHPLFLFSFTTYFITILLEYKSSTTTFILFLYSVIFSCLYALGCLLYIWMVVCNLMNALCFIIFIFLQSTLDTTNSISYILYILSIFIMGSSHLYVLEKSRKESFVDEKRLGKKAESLREEKEKSEQLLSNILPEFVIKLMNREWIMKRSSQPISKDFPDCSILYCDIVEFTSLASRIDPESLVKLLNEVFNEFDRVVERNGCEKIKTDGDAYVCASGLTIKCTEHYKAMVNTAIEILNLEVLKTNCLQVPINLRVGVATGSVIGGVIGVQKFQFDVWGEAIALAHSLEQTGSPGKIQIAEYGIEKLPIDSYNIQENMDRPLGINSFFIIPTPKEHPDNNSMQQSSSSNNNNNDNETIEKANAPIVSSNNIVTPKITITPAVELEQPPSTAVSDNILINSGHSNIIMDGCDQKTLSNKDDWSTPPMVPSTSNAQEITVISPPLTAAEMNQNLVSPTLVPIINSNGPLKKSKGKVQFKDLKESAIDDSLNSTHSSMDDSITSSSTETSSAKDDSSVSIDMKPLKNKKRLNIVWEKLKSKFEFTPAEGESKNSISKKNIVEKELTEMDKDFRKYTAMNYYIVQFRKFFVEKEFHKFVIRNTLIETKFFVVVGLILHSVFYIDDVVMKSQFVYQAQYIYLAMGIIFVIYFILSFTKLFHRPVVYQLAFFLLLLLFGISTIIELIRHGNPLARSSLTRVCCTLFYVNVFHSLNFISISFLNLFIFSFFFIASTQLSSTMVNHMYLTDYIGIVIVLVIQLFSSYMMKKAMRNAWVIKSKVKFKSLVLNKEREKSAKLLENILPNSISEKLMSEGKGNGMLIAQNYPQVAIMFINIVGFERLPESQEASSMINNMNTIFSTFDGLLARFSDLEKIKTIGTAYMVVGGLKQTLPKNFLFNMADMALTAKSLVKNLSKEQLCVQIGISIGPCVAGCIGLQRAKFDIWGDTANISSRMQTSAPSGKIQVTKEVYRFLRKGFYLEERGTIRVKGKGDMNTYFLTAKKGSQSQEDTNGYNWPTISNDLNDFQRFQFSGSYVNFDNEMLQK</sequence>
<gene>
    <name evidence="18" type="ORF">DLAC_04041</name>
</gene>
<dbReference type="CDD" id="cd07302">
    <property type="entry name" value="CHD"/>
    <property type="match status" value="2"/>
</dbReference>
<evidence type="ECO:0000256" key="13">
    <source>
        <dbReference type="ARBA" id="ARBA00023239"/>
    </source>
</evidence>
<dbReference type="GO" id="GO:0007189">
    <property type="term" value="P:adenylate cyclase-activating G protein-coupled receptor signaling pathway"/>
    <property type="evidence" value="ECO:0007669"/>
    <property type="project" value="TreeGrafter"/>
</dbReference>
<comment type="catalytic activity">
    <reaction evidence="1">
        <text>ATP = 3',5'-cyclic AMP + diphosphate</text>
        <dbReference type="Rhea" id="RHEA:15389"/>
        <dbReference type="ChEBI" id="CHEBI:30616"/>
        <dbReference type="ChEBI" id="CHEBI:33019"/>
        <dbReference type="ChEBI" id="CHEBI:58165"/>
        <dbReference type="EC" id="4.6.1.1"/>
    </reaction>
</comment>
<evidence type="ECO:0000256" key="11">
    <source>
        <dbReference type="ARBA" id="ARBA00022998"/>
    </source>
</evidence>
<feature type="compositionally biased region" description="Low complexity" evidence="15">
    <location>
        <begin position="545"/>
        <end position="561"/>
    </location>
</feature>
<comment type="cofactor">
    <cofactor evidence="2">
        <name>Mg(2+)</name>
        <dbReference type="ChEBI" id="CHEBI:18420"/>
    </cofactor>
</comment>
<feature type="region of interest" description="Disordered" evidence="15">
    <location>
        <begin position="693"/>
        <end position="721"/>
    </location>
</feature>
<evidence type="ECO:0000256" key="2">
    <source>
        <dbReference type="ARBA" id="ARBA00001946"/>
    </source>
</evidence>
<dbReference type="InParanoid" id="A0A151ZS29"/>
<dbReference type="SMART" id="SM00044">
    <property type="entry name" value="CYCc"/>
    <property type="match status" value="2"/>
</dbReference>
<feature type="transmembrane region" description="Helical" evidence="16">
    <location>
        <begin position="283"/>
        <end position="303"/>
    </location>
</feature>
<accession>A0A151ZS29</accession>
<evidence type="ECO:0000256" key="3">
    <source>
        <dbReference type="ARBA" id="ARBA00004141"/>
    </source>
</evidence>
<dbReference type="STRING" id="361077.A0A151ZS29"/>
<dbReference type="GO" id="GO:0005524">
    <property type="term" value="F:ATP binding"/>
    <property type="evidence" value="ECO:0007669"/>
    <property type="project" value="UniProtKB-KW"/>
</dbReference>
<evidence type="ECO:0000256" key="7">
    <source>
        <dbReference type="ARBA" id="ARBA00022741"/>
    </source>
</evidence>
<reference evidence="18 19" key="1">
    <citation type="submission" date="2015-12" db="EMBL/GenBank/DDBJ databases">
        <title>Dictyostelia acquired genes for synthesis and detection of signals that induce cell-type specialization by lateral gene transfer from prokaryotes.</title>
        <authorList>
            <person name="Gloeckner G."/>
            <person name="Schaap P."/>
        </authorList>
    </citation>
    <scope>NUCLEOTIDE SEQUENCE [LARGE SCALE GENOMIC DNA]</scope>
    <source>
        <strain evidence="18 19">TK</strain>
    </source>
</reference>
<protein>
    <recommendedName>
        <fullName evidence="4">adenylate cyclase</fullName>
        <ecNumber evidence="4">4.6.1.1</ecNumber>
    </recommendedName>
</protein>
<keyword evidence="9" id="KW-0460">Magnesium</keyword>
<feature type="transmembrane region" description="Helical" evidence="16">
    <location>
        <begin position="944"/>
        <end position="962"/>
    </location>
</feature>
<evidence type="ECO:0000256" key="8">
    <source>
        <dbReference type="ARBA" id="ARBA00022840"/>
    </source>
</evidence>
<dbReference type="GO" id="GO:0006171">
    <property type="term" value="P:cAMP biosynthetic process"/>
    <property type="evidence" value="ECO:0007669"/>
    <property type="project" value="UniProtKB-KW"/>
</dbReference>
<dbReference type="PANTHER" id="PTHR45627:SF12">
    <property type="entry name" value="ADENYLATE CYCLASE TYPE 2"/>
    <property type="match status" value="1"/>
</dbReference>
<keyword evidence="12 16" id="KW-0472">Membrane</keyword>
<dbReference type="EC" id="4.6.1.1" evidence="4"/>
<feature type="domain" description="Guanylate cyclase" evidence="17">
    <location>
        <begin position="1030"/>
        <end position="1156"/>
    </location>
</feature>
<comment type="caution">
    <text evidence="18">The sequence shown here is derived from an EMBL/GenBank/DDBJ whole genome shotgun (WGS) entry which is preliminary data.</text>
</comment>
<feature type="transmembrane region" description="Helical" evidence="16">
    <location>
        <begin position="261"/>
        <end position="277"/>
    </location>
</feature>
<keyword evidence="6" id="KW-0479">Metal-binding</keyword>
<dbReference type="InterPro" id="IPR001054">
    <property type="entry name" value="A/G_cyclase"/>
</dbReference>
<organism evidence="18 19">
    <name type="scientific">Tieghemostelium lacteum</name>
    <name type="common">Slime mold</name>
    <name type="synonym">Dictyostelium lacteum</name>
    <dbReference type="NCBI Taxonomy" id="361077"/>
    <lineage>
        <taxon>Eukaryota</taxon>
        <taxon>Amoebozoa</taxon>
        <taxon>Evosea</taxon>
        <taxon>Eumycetozoa</taxon>
        <taxon>Dictyostelia</taxon>
        <taxon>Dictyosteliales</taxon>
        <taxon>Raperosteliaceae</taxon>
        <taxon>Tieghemostelium</taxon>
    </lineage>
</organism>
<evidence type="ECO:0000256" key="9">
    <source>
        <dbReference type="ARBA" id="ARBA00022842"/>
    </source>
</evidence>
<dbReference type="PROSITE" id="PS00452">
    <property type="entry name" value="GUANYLATE_CYCLASE_1"/>
    <property type="match status" value="1"/>
</dbReference>
<dbReference type="GO" id="GO:0004016">
    <property type="term" value="F:adenylate cyclase activity"/>
    <property type="evidence" value="ECO:0007669"/>
    <property type="project" value="UniProtKB-EC"/>
</dbReference>
<dbReference type="InterPro" id="IPR018297">
    <property type="entry name" value="A/G_cyclase_CS"/>
</dbReference>
<keyword evidence="10 16" id="KW-1133">Transmembrane helix</keyword>
<feature type="domain" description="Guanylate cyclase" evidence="17">
    <location>
        <begin position="368"/>
        <end position="495"/>
    </location>
</feature>
<dbReference type="FunCoup" id="A0A151ZS29">
    <property type="interactions" value="3"/>
</dbReference>
<evidence type="ECO:0000256" key="1">
    <source>
        <dbReference type="ARBA" id="ARBA00001593"/>
    </source>
</evidence>
<feature type="transmembrane region" description="Helical" evidence="16">
    <location>
        <begin position="152"/>
        <end position="169"/>
    </location>
</feature>
<evidence type="ECO:0000256" key="14">
    <source>
        <dbReference type="RuleBase" id="RU000405"/>
    </source>
</evidence>
<feature type="transmembrane region" description="Helical" evidence="16">
    <location>
        <begin position="175"/>
        <end position="197"/>
    </location>
</feature>
<dbReference type="PROSITE" id="PS50125">
    <property type="entry name" value="GUANYLATE_CYCLASE_2"/>
    <property type="match status" value="2"/>
</dbReference>
<keyword evidence="8" id="KW-0067">ATP-binding</keyword>
<comment type="similarity">
    <text evidence="14">Belongs to the adenylyl cyclase class-4/guanylyl cyclase family.</text>
</comment>
<feature type="compositionally biased region" description="Low complexity" evidence="15">
    <location>
        <begin position="696"/>
        <end position="713"/>
    </location>
</feature>
<evidence type="ECO:0000259" key="17">
    <source>
        <dbReference type="PROSITE" id="PS50125"/>
    </source>
</evidence>
<evidence type="ECO:0000313" key="19">
    <source>
        <dbReference type="Proteomes" id="UP000076078"/>
    </source>
</evidence>
<dbReference type="InterPro" id="IPR029787">
    <property type="entry name" value="Nucleotide_cyclase"/>
</dbReference>
<feature type="region of interest" description="Disordered" evidence="15">
    <location>
        <begin position="539"/>
        <end position="563"/>
    </location>
</feature>
<keyword evidence="11" id="KW-0115">cAMP biosynthesis</keyword>
<evidence type="ECO:0000313" key="18">
    <source>
        <dbReference type="EMBL" id="KYQ96742.1"/>
    </source>
</evidence>
<dbReference type="EMBL" id="LODT01000021">
    <property type="protein sequence ID" value="KYQ96742.1"/>
    <property type="molecule type" value="Genomic_DNA"/>
</dbReference>
<dbReference type="Proteomes" id="UP000076078">
    <property type="component" value="Unassembled WGS sequence"/>
</dbReference>
<keyword evidence="19" id="KW-1185">Reference proteome</keyword>
<keyword evidence="5 16" id="KW-0812">Transmembrane</keyword>
<feature type="transmembrane region" description="Helical" evidence="16">
    <location>
        <begin position="209"/>
        <end position="226"/>
    </location>
</feature>
<dbReference type="OMA" id="IRILCFN"/>
<dbReference type="SUPFAM" id="SSF55073">
    <property type="entry name" value="Nucleotide cyclase"/>
    <property type="match status" value="2"/>
</dbReference>
<evidence type="ECO:0000256" key="12">
    <source>
        <dbReference type="ARBA" id="ARBA00023136"/>
    </source>
</evidence>
<dbReference type="Pfam" id="PF00211">
    <property type="entry name" value="Guanylate_cyc"/>
    <property type="match status" value="2"/>
</dbReference>
<name>A0A151ZS29_TIELA</name>
<evidence type="ECO:0000256" key="10">
    <source>
        <dbReference type="ARBA" id="ARBA00022989"/>
    </source>
</evidence>
<feature type="transmembrane region" description="Helical" evidence="16">
    <location>
        <begin position="840"/>
        <end position="859"/>
    </location>
</feature>
<dbReference type="PANTHER" id="PTHR45627">
    <property type="entry name" value="ADENYLATE CYCLASE TYPE 1"/>
    <property type="match status" value="1"/>
</dbReference>
<dbReference type="OrthoDB" id="6147412at2759"/>
<feature type="transmembrane region" description="Helical" evidence="16">
    <location>
        <begin position="905"/>
        <end position="932"/>
    </location>
</feature>
<comment type="subcellular location">
    <subcellularLocation>
        <location evidence="3">Membrane</location>
        <topology evidence="3">Multi-pass membrane protein</topology>
    </subcellularLocation>
</comment>
<evidence type="ECO:0000256" key="4">
    <source>
        <dbReference type="ARBA" id="ARBA00012201"/>
    </source>
</evidence>
<evidence type="ECO:0000256" key="5">
    <source>
        <dbReference type="ARBA" id="ARBA00022692"/>
    </source>
</evidence>
<dbReference type="GO" id="GO:0005886">
    <property type="term" value="C:plasma membrane"/>
    <property type="evidence" value="ECO:0007669"/>
    <property type="project" value="TreeGrafter"/>
</dbReference>
<dbReference type="GO" id="GO:0046872">
    <property type="term" value="F:metal ion binding"/>
    <property type="evidence" value="ECO:0007669"/>
    <property type="project" value="UniProtKB-KW"/>
</dbReference>
<evidence type="ECO:0000256" key="16">
    <source>
        <dbReference type="SAM" id="Phobius"/>
    </source>
</evidence>
<proteinExistence type="inferred from homology"/>
<dbReference type="Gene3D" id="3.30.70.1230">
    <property type="entry name" value="Nucleotide cyclase"/>
    <property type="match status" value="2"/>
</dbReference>
<evidence type="ECO:0000256" key="15">
    <source>
        <dbReference type="SAM" id="MobiDB-lite"/>
    </source>
</evidence>